<dbReference type="AlphaFoldDB" id="A0A2H1FEE4"/>
<evidence type="ECO:0000313" key="2">
    <source>
        <dbReference type="Proteomes" id="UP000230607"/>
    </source>
</evidence>
<organism evidence="1 2">
    <name type="scientific">Candidatus Nitrosotalea okcheonensis</name>
    <dbReference type="NCBI Taxonomy" id="1903276"/>
    <lineage>
        <taxon>Archaea</taxon>
        <taxon>Nitrososphaerota</taxon>
        <taxon>Nitrososphaeria</taxon>
        <taxon>Nitrosotaleales</taxon>
        <taxon>Nitrosotaleaceae</taxon>
        <taxon>Nitrosotalea</taxon>
    </lineage>
</organism>
<evidence type="ECO:0000313" key="1">
    <source>
        <dbReference type="EMBL" id="SMH71019.1"/>
    </source>
</evidence>
<reference evidence="2" key="1">
    <citation type="submission" date="2017-03" db="EMBL/GenBank/DDBJ databases">
        <authorList>
            <person name="Herbold C."/>
        </authorList>
    </citation>
    <scope>NUCLEOTIDE SEQUENCE [LARGE SCALE GENOMIC DNA]</scope>
</reference>
<dbReference type="OrthoDB" id="11723at2157"/>
<gene>
    <name evidence="1" type="ORF">NCS_10826</name>
</gene>
<protein>
    <submittedName>
        <fullName evidence="1">Uncharacterized protein</fullName>
    </submittedName>
</protein>
<sequence>MSNKIALLLLTVSVIMTSVVVDSLPQANALIQRDFSIRNDTPTTASHGISKVCGDHLCAPGEHAQWINTLWQSQRAGMIGNTPSGGNVMHNMATNTMNGTK</sequence>
<dbReference type="RefSeq" id="WP_157927058.1">
    <property type="nucleotide sequence ID" value="NZ_LT841358.1"/>
</dbReference>
<dbReference type="EMBL" id="LT841358">
    <property type="protein sequence ID" value="SMH71019.1"/>
    <property type="molecule type" value="Genomic_DNA"/>
</dbReference>
<accession>A0A2H1FEE4</accession>
<keyword evidence="2" id="KW-1185">Reference proteome</keyword>
<dbReference type="Proteomes" id="UP000230607">
    <property type="component" value="Chromosome 1"/>
</dbReference>
<name>A0A2H1FEE4_9ARCH</name>
<proteinExistence type="predicted"/>